<keyword evidence="6" id="KW-1133">Transmembrane helix</keyword>
<dbReference type="GO" id="GO:0008107">
    <property type="term" value="F:galactoside 2-alpha-L-fucosyltransferase activity"/>
    <property type="evidence" value="ECO:0007669"/>
    <property type="project" value="InterPro"/>
</dbReference>
<protein>
    <submittedName>
        <fullName evidence="7">Uncharacterized protein</fullName>
    </submittedName>
</protein>
<proteinExistence type="inferred from homology"/>
<feature type="transmembrane region" description="Helical" evidence="6">
    <location>
        <begin position="71"/>
        <end position="94"/>
    </location>
</feature>
<comment type="similarity">
    <text evidence="1">Belongs to the glycosyltransferase 37 family.</text>
</comment>
<evidence type="ECO:0000313" key="8">
    <source>
        <dbReference type="Proteomes" id="UP000696485"/>
    </source>
</evidence>
<evidence type="ECO:0000256" key="3">
    <source>
        <dbReference type="ARBA" id="ARBA00022679"/>
    </source>
</evidence>
<keyword evidence="3" id="KW-0808">Transferase</keyword>
<dbReference type="GO" id="GO:0005794">
    <property type="term" value="C:Golgi apparatus"/>
    <property type="evidence" value="ECO:0007669"/>
    <property type="project" value="TreeGrafter"/>
</dbReference>
<dbReference type="PANTHER" id="PTHR31889">
    <property type="entry name" value="FUCOSYLTRANSFERASE 2-RELATED"/>
    <property type="match status" value="1"/>
</dbReference>
<sequence length="719" mass="81118">MANDYLNDVPRPHRKHFTLSLAGKPQQWTIRSWCLICSMATVGVFVPLLVISSGAINLDSFNDVVRYLPGYIYFANNFLALIFMLLLVSFAALAWFPTWQGLLLGLPLHLLIVFIFKRLLNEWVPWCLTAYVLMVLAPAGSSIFVYIKTTTQRYLNPTTVSFCGIVLGPVGRRAESALFLLSHNNRSAALPRFWIGFLLALSFAVPVIVNNERRHFYPAQADPRFDILRPEPLCPAPVIFRKGGLSHVSEGALVESEEKTFDDYWQEYLIFHRNMVAPEDRGGVPLSKKKFLVFTPTDDGLGNRLQALLSTVVLAMVTKRAIVLDWRASPQCNAEFLDLFEQPDGLAWDHASVRYNLYDSTNVPPWSMPGEWLPYCRSCLIRKPISPASSWSRLLCGTDLGIDKSQPWLQILSTQWFLPVIQHNPFWRAELCRMFPDAGRNAFQLLAQKLLRPAHVVQDKIDQVMDRIPKDATLIGLQVRRTENNAVGNEIEEAFLGCADQVVEEEIEKSHMAWIARQKLGSTASRKQRLLSEVEELWAKREKRKQQPKFAYFLATDYHPTRMHFQDILGDELFVLENTFDAVRKTSPSTPSPAAAQVVGRAGNAPLYSSSPAPGAKPSSLPQRDAVARNSVLGVQTAVAEMFLLAQADRIISSPYSTFGYFAHGYANVQPNIVKRDGTCIRRKSTQPCFQYWFGFANGGTSCPVRATIEMSEDYDCWL</sequence>
<dbReference type="GO" id="GO:0071555">
    <property type="term" value="P:cell wall organization"/>
    <property type="evidence" value="ECO:0007669"/>
    <property type="project" value="UniProtKB-KW"/>
</dbReference>
<evidence type="ECO:0000256" key="1">
    <source>
        <dbReference type="ARBA" id="ARBA00010481"/>
    </source>
</evidence>
<dbReference type="AlphaFoldDB" id="A0A9P5VIH6"/>
<feature type="transmembrane region" description="Helical" evidence="6">
    <location>
        <begin position="191"/>
        <end position="209"/>
    </location>
</feature>
<organism evidence="7 8">
    <name type="scientific">Podila minutissima</name>
    <dbReference type="NCBI Taxonomy" id="64525"/>
    <lineage>
        <taxon>Eukaryota</taxon>
        <taxon>Fungi</taxon>
        <taxon>Fungi incertae sedis</taxon>
        <taxon>Mucoromycota</taxon>
        <taxon>Mortierellomycotina</taxon>
        <taxon>Mortierellomycetes</taxon>
        <taxon>Mortierellales</taxon>
        <taxon>Mortierellaceae</taxon>
        <taxon>Podila</taxon>
    </lineage>
</organism>
<dbReference type="Proteomes" id="UP000696485">
    <property type="component" value="Unassembled WGS sequence"/>
</dbReference>
<reference evidence="7" key="1">
    <citation type="journal article" date="2020" name="Fungal Divers.">
        <title>Resolving the Mortierellaceae phylogeny through synthesis of multi-gene phylogenetics and phylogenomics.</title>
        <authorList>
            <person name="Vandepol N."/>
            <person name="Liber J."/>
            <person name="Desiro A."/>
            <person name="Na H."/>
            <person name="Kennedy M."/>
            <person name="Barry K."/>
            <person name="Grigoriev I.V."/>
            <person name="Miller A.N."/>
            <person name="O'Donnell K."/>
            <person name="Stajich J.E."/>
            <person name="Bonito G."/>
        </authorList>
    </citation>
    <scope>NUCLEOTIDE SEQUENCE</scope>
    <source>
        <strain evidence="7">NVP1</strain>
    </source>
</reference>
<dbReference type="Pfam" id="PF03254">
    <property type="entry name" value="XG_FTase"/>
    <property type="match status" value="1"/>
</dbReference>
<dbReference type="Gene3D" id="3.40.50.11350">
    <property type="match status" value="1"/>
</dbReference>
<keyword evidence="6" id="KW-0812">Transmembrane</keyword>
<feature type="transmembrane region" description="Helical" evidence="6">
    <location>
        <begin position="123"/>
        <end position="147"/>
    </location>
</feature>
<keyword evidence="2" id="KW-0328">Glycosyltransferase</keyword>
<accession>A0A9P5VIH6</accession>
<evidence type="ECO:0000256" key="4">
    <source>
        <dbReference type="ARBA" id="ARBA00023180"/>
    </source>
</evidence>
<evidence type="ECO:0000256" key="5">
    <source>
        <dbReference type="ARBA" id="ARBA00023316"/>
    </source>
</evidence>
<evidence type="ECO:0000256" key="6">
    <source>
        <dbReference type="SAM" id="Phobius"/>
    </source>
</evidence>
<keyword evidence="5" id="KW-0961">Cell wall biogenesis/degradation</keyword>
<gene>
    <name evidence="7" type="ORF">BG006_010035</name>
</gene>
<dbReference type="EMBL" id="JAAAUY010000768">
    <property type="protein sequence ID" value="KAF9326554.1"/>
    <property type="molecule type" value="Genomic_DNA"/>
</dbReference>
<dbReference type="GO" id="GO:0042546">
    <property type="term" value="P:cell wall biogenesis"/>
    <property type="evidence" value="ECO:0007669"/>
    <property type="project" value="InterPro"/>
</dbReference>
<dbReference type="Gene3D" id="3.40.50.11340">
    <property type="match status" value="1"/>
</dbReference>
<evidence type="ECO:0000313" key="7">
    <source>
        <dbReference type="EMBL" id="KAF9326554.1"/>
    </source>
</evidence>
<dbReference type="GO" id="GO:0016020">
    <property type="term" value="C:membrane"/>
    <property type="evidence" value="ECO:0007669"/>
    <property type="project" value="InterPro"/>
</dbReference>
<keyword evidence="6" id="KW-0472">Membrane</keyword>
<evidence type="ECO:0000256" key="2">
    <source>
        <dbReference type="ARBA" id="ARBA00022676"/>
    </source>
</evidence>
<keyword evidence="4" id="KW-0325">Glycoprotein</keyword>
<comment type="caution">
    <text evidence="7">The sequence shown here is derived from an EMBL/GenBank/DDBJ whole genome shotgun (WGS) entry which is preliminary data.</text>
</comment>
<dbReference type="PANTHER" id="PTHR31889:SF2">
    <property type="entry name" value="FUCOSYLTRANSFERASE 3"/>
    <property type="match status" value="1"/>
</dbReference>
<feature type="transmembrane region" description="Helical" evidence="6">
    <location>
        <begin position="33"/>
        <end position="51"/>
    </location>
</feature>
<name>A0A9P5VIH6_9FUNG</name>
<dbReference type="GO" id="GO:0009969">
    <property type="term" value="P:xyloglucan biosynthetic process"/>
    <property type="evidence" value="ECO:0007669"/>
    <property type="project" value="TreeGrafter"/>
</dbReference>
<feature type="transmembrane region" description="Helical" evidence="6">
    <location>
        <begin position="101"/>
        <end position="117"/>
    </location>
</feature>
<keyword evidence="8" id="KW-1185">Reference proteome</keyword>
<dbReference type="InterPro" id="IPR004938">
    <property type="entry name" value="XG_FTase"/>
</dbReference>